<feature type="binding site" evidence="10">
    <location>
        <position position="137"/>
    </location>
    <ligand>
        <name>L-histidine</name>
        <dbReference type="ChEBI" id="CHEBI:57595"/>
    </ligand>
</feature>
<dbReference type="GO" id="GO:0005524">
    <property type="term" value="F:ATP binding"/>
    <property type="evidence" value="ECO:0007669"/>
    <property type="project" value="UniProtKB-UniRule"/>
</dbReference>
<evidence type="ECO:0000256" key="10">
    <source>
        <dbReference type="PIRSR" id="PIRSR001549-1"/>
    </source>
</evidence>
<evidence type="ECO:0000256" key="4">
    <source>
        <dbReference type="ARBA" id="ARBA00022741"/>
    </source>
</evidence>
<accession>A0A6B0YNN3</accession>
<dbReference type="EMBL" id="VXRG01000039">
    <property type="protein sequence ID" value="MXY92694.1"/>
    <property type="molecule type" value="Genomic_DNA"/>
</dbReference>
<feature type="binding site" evidence="10">
    <location>
        <begin position="107"/>
        <end position="109"/>
    </location>
    <ligand>
        <name>L-histidine</name>
        <dbReference type="ChEBI" id="CHEBI:57595"/>
    </ligand>
</feature>
<feature type="binding site" evidence="10">
    <location>
        <position position="151"/>
    </location>
    <ligand>
        <name>L-histidine</name>
        <dbReference type="ChEBI" id="CHEBI:57595"/>
    </ligand>
</feature>
<keyword evidence="2 9" id="KW-0963">Cytoplasm</keyword>
<dbReference type="GO" id="GO:0006427">
    <property type="term" value="P:histidyl-tRNA aminoacylation"/>
    <property type="evidence" value="ECO:0007669"/>
    <property type="project" value="UniProtKB-UniRule"/>
</dbReference>
<dbReference type="EC" id="6.1.1.21" evidence="9"/>
<dbReference type="NCBIfam" id="TIGR00442">
    <property type="entry name" value="hisS"/>
    <property type="match status" value="1"/>
</dbReference>
<evidence type="ECO:0000256" key="9">
    <source>
        <dbReference type="HAMAP-Rule" id="MF_00127"/>
    </source>
</evidence>
<proteinExistence type="inferred from homology"/>
<gene>
    <name evidence="9 12" type="primary">hisS</name>
    <name evidence="12" type="ORF">F4Y42_04505</name>
</gene>
<dbReference type="SUPFAM" id="SSF55681">
    <property type="entry name" value="Class II aaRS and biotin synthetases"/>
    <property type="match status" value="1"/>
</dbReference>
<evidence type="ECO:0000256" key="7">
    <source>
        <dbReference type="ARBA" id="ARBA00023146"/>
    </source>
</evidence>
<feature type="binding site" evidence="10">
    <location>
        <begin position="311"/>
        <end position="312"/>
    </location>
    <ligand>
        <name>L-histidine</name>
        <dbReference type="ChEBI" id="CHEBI:57595"/>
    </ligand>
</feature>
<evidence type="ECO:0000256" key="5">
    <source>
        <dbReference type="ARBA" id="ARBA00022840"/>
    </source>
</evidence>
<dbReference type="Pfam" id="PF03129">
    <property type="entry name" value="HGTP_anticodon"/>
    <property type="match status" value="1"/>
</dbReference>
<dbReference type="Pfam" id="PF13393">
    <property type="entry name" value="tRNA-synt_His"/>
    <property type="match status" value="1"/>
</dbReference>
<comment type="subunit">
    <text evidence="9">Homodimer.</text>
</comment>
<keyword evidence="4 9" id="KW-0547">Nucleotide-binding</keyword>
<evidence type="ECO:0000256" key="2">
    <source>
        <dbReference type="ARBA" id="ARBA00022490"/>
    </source>
</evidence>
<dbReference type="InterPro" id="IPR041715">
    <property type="entry name" value="HisRS-like_core"/>
</dbReference>
<evidence type="ECO:0000256" key="1">
    <source>
        <dbReference type="ARBA" id="ARBA00008226"/>
    </source>
</evidence>
<evidence type="ECO:0000256" key="3">
    <source>
        <dbReference type="ARBA" id="ARBA00022598"/>
    </source>
</evidence>
<keyword evidence="7 9" id="KW-0030">Aminoacyl-tRNA synthetase</keyword>
<organism evidence="12">
    <name type="scientific">Caldilineaceae bacterium SB0664_bin_27</name>
    <dbReference type="NCBI Taxonomy" id="2605260"/>
    <lineage>
        <taxon>Bacteria</taxon>
        <taxon>Bacillati</taxon>
        <taxon>Chloroflexota</taxon>
        <taxon>Caldilineae</taxon>
        <taxon>Caldilineales</taxon>
        <taxon>Caldilineaceae</taxon>
    </lineage>
</organism>
<evidence type="ECO:0000256" key="8">
    <source>
        <dbReference type="ARBA" id="ARBA00047639"/>
    </source>
</evidence>
<keyword evidence="3 9" id="KW-0436">Ligase</keyword>
<dbReference type="AlphaFoldDB" id="A0A6B0YNN3"/>
<feature type="domain" description="Aminoacyl-transfer RNA synthetases class-II family profile" evidence="11">
    <location>
        <begin position="44"/>
        <end position="376"/>
    </location>
</feature>
<reference evidence="12" key="1">
    <citation type="submission" date="2019-09" db="EMBL/GenBank/DDBJ databases">
        <title>Characterisation of the sponge microbiome using genome-centric metagenomics.</title>
        <authorList>
            <person name="Engelberts J.P."/>
            <person name="Robbins S.J."/>
            <person name="De Goeij J.M."/>
            <person name="Aranda M."/>
            <person name="Bell S.C."/>
            <person name="Webster N.S."/>
        </authorList>
    </citation>
    <scope>NUCLEOTIDE SEQUENCE</scope>
    <source>
        <strain evidence="12">SB0664_bin_27</strain>
    </source>
</reference>
<dbReference type="InterPro" id="IPR045864">
    <property type="entry name" value="aa-tRNA-synth_II/BPL/LPL"/>
</dbReference>
<dbReference type="InterPro" id="IPR015807">
    <property type="entry name" value="His-tRNA-ligase"/>
</dbReference>
<dbReference type="CDD" id="cd00773">
    <property type="entry name" value="HisRS-like_core"/>
    <property type="match status" value="1"/>
</dbReference>
<dbReference type="InterPro" id="IPR033656">
    <property type="entry name" value="HisRS_anticodon"/>
</dbReference>
<dbReference type="InterPro" id="IPR036621">
    <property type="entry name" value="Anticodon-bd_dom_sf"/>
</dbReference>
<dbReference type="InterPro" id="IPR004154">
    <property type="entry name" value="Anticodon-bd"/>
</dbReference>
<dbReference type="PANTHER" id="PTHR11476">
    <property type="entry name" value="HISTIDYL-TRNA SYNTHETASE"/>
    <property type="match status" value="1"/>
</dbReference>
<protein>
    <recommendedName>
        <fullName evidence="9">Histidine--tRNA ligase</fullName>
        <ecNumber evidence="9">6.1.1.21</ecNumber>
    </recommendedName>
    <alternativeName>
        <fullName evidence="9">Histidyl-tRNA synthetase</fullName>
        <shortName evidence="9">HisRS</shortName>
    </alternativeName>
</protein>
<dbReference type="Gene3D" id="3.40.50.800">
    <property type="entry name" value="Anticodon-binding domain"/>
    <property type="match status" value="1"/>
</dbReference>
<dbReference type="GO" id="GO:0004821">
    <property type="term" value="F:histidine-tRNA ligase activity"/>
    <property type="evidence" value="ECO:0007669"/>
    <property type="project" value="UniProtKB-UniRule"/>
</dbReference>
<dbReference type="PROSITE" id="PS50862">
    <property type="entry name" value="AA_TRNA_LIGASE_II"/>
    <property type="match status" value="1"/>
</dbReference>
<name>A0A6B0YNN3_9CHLR</name>
<dbReference type="Gene3D" id="3.30.930.10">
    <property type="entry name" value="Bira Bifunctional Protein, Domain 2"/>
    <property type="match status" value="1"/>
</dbReference>
<feature type="binding site" evidence="10">
    <location>
        <position position="307"/>
    </location>
    <ligand>
        <name>L-histidine</name>
        <dbReference type="ChEBI" id="CHEBI:57595"/>
    </ligand>
</feature>
<sequence length="469" mass="51310">MLKRNLPGETSVARFQTKPISGARDFLPLDVLRRQYVIDVIEGVYQSYGFEPLDTPVMERLDTLLGKYGEEGDQLIFRVAKRGAKLLRALADSPTQDEIADAGLRYDLTVPLARIVAEYNNQLPRYFKRYHIAPVYRADRPAKGRFREFYQCDLDVVGSSSQLVEAEVLNAGAQVLQELGFRGRDASGFLLRLNHRGVLRGLMEVTGVPSGLESDALVAVDKLDKIGLEGVEKELLSRGVDQTATAALLELMAAAPEETDAALCWLEERLACSENGAQAVAELKDVVTLTSSGPAGDHISIDPYLARGLSYYTGPIYEIEFPTLSGSGGAGGRYDDLIGMFSNRSIPACGFSLGLERILLIMEERGLFPQKLAGQPQVLITNFDRETLAANVELAHALREAGLRVDLYPDPDNLGRQFRYAEERNIPIALLLGGDEMAAGTVTVKDLTSGEQETVAQADVADHLRVGLH</sequence>
<comment type="caution">
    <text evidence="12">The sequence shown here is derived from an EMBL/GenBank/DDBJ whole genome shotgun (WGS) entry which is preliminary data.</text>
</comment>
<evidence type="ECO:0000313" key="12">
    <source>
        <dbReference type="EMBL" id="MXY92694.1"/>
    </source>
</evidence>
<dbReference type="PIRSF" id="PIRSF001549">
    <property type="entry name" value="His-tRNA_synth"/>
    <property type="match status" value="1"/>
</dbReference>
<dbReference type="InterPro" id="IPR006195">
    <property type="entry name" value="aa-tRNA-synth_II"/>
</dbReference>
<dbReference type="PANTHER" id="PTHR11476:SF7">
    <property type="entry name" value="HISTIDINE--TRNA LIGASE"/>
    <property type="match status" value="1"/>
</dbReference>
<dbReference type="InterPro" id="IPR004516">
    <property type="entry name" value="HisRS/HisZ"/>
</dbReference>
<evidence type="ECO:0000256" key="6">
    <source>
        <dbReference type="ARBA" id="ARBA00022917"/>
    </source>
</evidence>
<dbReference type="SUPFAM" id="SSF52954">
    <property type="entry name" value="Class II aaRS ABD-related"/>
    <property type="match status" value="1"/>
</dbReference>
<dbReference type="GO" id="GO:0005737">
    <property type="term" value="C:cytoplasm"/>
    <property type="evidence" value="ECO:0007669"/>
    <property type="project" value="UniProtKB-SubCell"/>
</dbReference>
<feature type="binding site" evidence="10">
    <location>
        <position position="155"/>
    </location>
    <ligand>
        <name>L-histidine</name>
        <dbReference type="ChEBI" id="CHEBI:57595"/>
    </ligand>
</feature>
<comment type="catalytic activity">
    <reaction evidence="8 9">
        <text>tRNA(His) + L-histidine + ATP = L-histidyl-tRNA(His) + AMP + diphosphate + H(+)</text>
        <dbReference type="Rhea" id="RHEA:17313"/>
        <dbReference type="Rhea" id="RHEA-COMP:9665"/>
        <dbReference type="Rhea" id="RHEA-COMP:9689"/>
        <dbReference type="ChEBI" id="CHEBI:15378"/>
        <dbReference type="ChEBI" id="CHEBI:30616"/>
        <dbReference type="ChEBI" id="CHEBI:33019"/>
        <dbReference type="ChEBI" id="CHEBI:57595"/>
        <dbReference type="ChEBI" id="CHEBI:78442"/>
        <dbReference type="ChEBI" id="CHEBI:78527"/>
        <dbReference type="ChEBI" id="CHEBI:456215"/>
        <dbReference type="EC" id="6.1.1.21"/>
    </reaction>
</comment>
<keyword evidence="5 9" id="KW-0067">ATP-binding</keyword>
<dbReference type="CDD" id="cd00859">
    <property type="entry name" value="HisRS_anticodon"/>
    <property type="match status" value="1"/>
</dbReference>
<comment type="subcellular location">
    <subcellularLocation>
        <location evidence="9">Cytoplasm</location>
    </subcellularLocation>
</comment>
<evidence type="ECO:0000259" key="11">
    <source>
        <dbReference type="PROSITE" id="PS50862"/>
    </source>
</evidence>
<keyword evidence="6 9" id="KW-0648">Protein biosynthesis</keyword>
<comment type="similarity">
    <text evidence="1 9">Belongs to the class-II aminoacyl-tRNA synthetase family.</text>
</comment>
<dbReference type="HAMAP" id="MF_00127">
    <property type="entry name" value="His_tRNA_synth"/>
    <property type="match status" value="1"/>
</dbReference>